<sequence length="91" mass="9699">MNYPFGEKGCARTPTREGMGLSAKVSHATVDTFCRSVPPPKHGSGALNSSSTDLFSPFLAGRPGPVSMYDTSMHLSGNLSQEKVHGENIFL</sequence>
<dbReference type="AlphaFoldDB" id="A0A485LU97"/>
<proteinExistence type="predicted"/>
<protein>
    <submittedName>
        <fullName evidence="1">Uncharacterized protein</fullName>
    </submittedName>
</protein>
<dbReference type="EMBL" id="CAADRM010000013">
    <property type="protein sequence ID" value="VFU11564.1"/>
    <property type="molecule type" value="Genomic_DNA"/>
</dbReference>
<evidence type="ECO:0000313" key="1">
    <source>
        <dbReference type="EMBL" id="VFU11564.1"/>
    </source>
</evidence>
<gene>
    <name evidence="1" type="ORF">SCFA_110027</name>
</gene>
<organism evidence="1">
    <name type="scientific">anaerobic digester metagenome</name>
    <dbReference type="NCBI Taxonomy" id="1263854"/>
    <lineage>
        <taxon>unclassified sequences</taxon>
        <taxon>metagenomes</taxon>
        <taxon>ecological metagenomes</taxon>
    </lineage>
</organism>
<reference evidence="1" key="1">
    <citation type="submission" date="2019-03" db="EMBL/GenBank/DDBJ databases">
        <authorList>
            <person name="Hao L."/>
        </authorList>
    </citation>
    <scope>NUCLEOTIDE SEQUENCE</scope>
</reference>
<accession>A0A485LU97</accession>
<name>A0A485LU97_9ZZZZ</name>